<reference evidence="13" key="1">
    <citation type="submission" date="2012-01" db="EMBL/GenBank/DDBJ databases">
        <title>The Genome Sequence of Oreochromis niloticus (Nile Tilapia).</title>
        <authorList>
            <consortium name="Broad Institute Genome Assembly Team"/>
            <consortium name="Broad Institute Sequencing Platform"/>
            <person name="Di Palma F."/>
            <person name="Johnson J."/>
            <person name="Lander E.S."/>
            <person name="Lindblad-Toh K."/>
        </authorList>
    </citation>
    <scope>NUCLEOTIDE SEQUENCE [LARGE SCALE GENOMIC DNA]</scope>
</reference>
<dbReference type="GO" id="GO:0009617">
    <property type="term" value="P:response to bacterium"/>
    <property type="evidence" value="ECO:0007669"/>
    <property type="project" value="TreeGrafter"/>
</dbReference>
<feature type="transmembrane region" description="Helical" evidence="9">
    <location>
        <begin position="245"/>
        <end position="267"/>
    </location>
</feature>
<dbReference type="HOGENOM" id="CLU_055459_2_0_1"/>
<feature type="chain" id="PRO_5025377063" description="Ig-like domain-containing protein" evidence="10">
    <location>
        <begin position="20"/>
        <end position="345"/>
    </location>
</feature>
<evidence type="ECO:0000256" key="6">
    <source>
        <dbReference type="ARBA" id="ARBA00023157"/>
    </source>
</evidence>
<dbReference type="Gene3D" id="2.60.40.10">
    <property type="entry name" value="Immunoglobulins"/>
    <property type="match status" value="2"/>
</dbReference>
<reference evidence="12" key="2">
    <citation type="submission" date="2025-08" db="UniProtKB">
        <authorList>
            <consortium name="Ensembl"/>
        </authorList>
    </citation>
    <scope>IDENTIFICATION</scope>
</reference>
<dbReference type="CDD" id="cd00099">
    <property type="entry name" value="IgV"/>
    <property type="match status" value="2"/>
</dbReference>
<dbReference type="PANTHER" id="PTHR19433:SF133">
    <property type="entry name" value="IMMUNE-TYPE RECEPTOR 5 PRECURSOR-RELATED"/>
    <property type="match status" value="1"/>
</dbReference>
<gene>
    <name evidence="12" type="primary">LOC100690517</name>
</gene>
<dbReference type="PROSITE" id="PS50835">
    <property type="entry name" value="IG_LIKE"/>
    <property type="match status" value="2"/>
</dbReference>
<keyword evidence="13" id="KW-1185">Reference proteome</keyword>
<evidence type="ECO:0000313" key="13">
    <source>
        <dbReference type="Proteomes" id="UP000005207"/>
    </source>
</evidence>
<sequence length="345" mass="38340">MIGRLVPLILLSTLSLIEMSEIPQQMSLHVAKLGDNVNLTCMVYKDDAEISYWYKLNFGYMLETVAIGTYGKISLSGQFNNSRFSATKVGHVHSLIIRNVCKEDEATYLCHAGSVYEMEFINGTILAVTDPKTQYKSVTVKQTPDMESVNLGDTMTLQCSLLSKNKNDTDQCPGEDKVHWFKGGSESHPDVIYHGNVRNKEDGRCDYSLSKTITNSSDAGTYYCAVVTCSEILFGEGTKVVTNEFPLSAVLVTLLIFSVLVNFGLILSRKQKPTCEQSKGGETVSTQPPINEQDRSTADQLSNVEGEEVGVNYAALDFSSRKVKKWKNKRELPHNSIYSGMIDYQ</sequence>
<organism evidence="12 13">
    <name type="scientific">Oreochromis niloticus</name>
    <name type="common">Nile tilapia</name>
    <name type="synonym">Tilapia nilotica</name>
    <dbReference type="NCBI Taxonomy" id="8128"/>
    <lineage>
        <taxon>Eukaryota</taxon>
        <taxon>Metazoa</taxon>
        <taxon>Chordata</taxon>
        <taxon>Craniata</taxon>
        <taxon>Vertebrata</taxon>
        <taxon>Euteleostomi</taxon>
        <taxon>Actinopterygii</taxon>
        <taxon>Neopterygii</taxon>
        <taxon>Teleostei</taxon>
        <taxon>Neoteleostei</taxon>
        <taxon>Acanthomorphata</taxon>
        <taxon>Ovalentaria</taxon>
        <taxon>Cichlomorphae</taxon>
        <taxon>Cichliformes</taxon>
        <taxon>Cichlidae</taxon>
        <taxon>African cichlids</taxon>
        <taxon>Pseudocrenilabrinae</taxon>
        <taxon>Oreochromini</taxon>
        <taxon>Oreochromis</taxon>
    </lineage>
</organism>
<dbReference type="InterPro" id="IPR052051">
    <property type="entry name" value="TCR_complex_component"/>
</dbReference>
<feature type="signal peptide" evidence="10">
    <location>
        <begin position="1"/>
        <end position="19"/>
    </location>
</feature>
<feature type="domain" description="Ig-like" evidence="11">
    <location>
        <begin position="23"/>
        <end position="112"/>
    </location>
</feature>
<dbReference type="AlphaFoldDB" id="I3KV90"/>
<keyword evidence="4" id="KW-0391">Immunity</keyword>
<dbReference type="InterPro" id="IPR036179">
    <property type="entry name" value="Ig-like_dom_sf"/>
</dbReference>
<keyword evidence="7" id="KW-0325">Glycoprotein</keyword>
<keyword evidence="5 9" id="KW-0472">Membrane</keyword>
<dbReference type="InterPro" id="IPR007110">
    <property type="entry name" value="Ig-like_dom"/>
</dbReference>
<dbReference type="GO" id="GO:0002376">
    <property type="term" value="P:immune system process"/>
    <property type="evidence" value="ECO:0007669"/>
    <property type="project" value="UniProtKB-KW"/>
</dbReference>
<dbReference type="SUPFAM" id="SSF48726">
    <property type="entry name" value="Immunoglobulin"/>
    <property type="match status" value="2"/>
</dbReference>
<evidence type="ECO:0000256" key="3">
    <source>
        <dbReference type="ARBA" id="ARBA00022729"/>
    </source>
</evidence>
<keyword evidence="9" id="KW-1133">Transmembrane helix</keyword>
<dbReference type="GO" id="GO:0005886">
    <property type="term" value="C:plasma membrane"/>
    <property type="evidence" value="ECO:0007669"/>
    <property type="project" value="UniProtKB-SubCell"/>
</dbReference>
<evidence type="ECO:0000256" key="7">
    <source>
        <dbReference type="ARBA" id="ARBA00023180"/>
    </source>
</evidence>
<feature type="region of interest" description="Disordered" evidence="8">
    <location>
        <begin position="275"/>
        <end position="299"/>
    </location>
</feature>
<dbReference type="GeneTree" id="ENSGT01030000234530"/>
<evidence type="ECO:0000256" key="1">
    <source>
        <dbReference type="ARBA" id="ARBA00004236"/>
    </source>
</evidence>
<evidence type="ECO:0000256" key="9">
    <source>
        <dbReference type="SAM" id="Phobius"/>
    </source>
</evidence>
<evidence type="ECO:0000256" key="8">
    <source>
        <dbReference type="SAM" id="MobiDB-lite"/>
    </source>
</evidence>
<reference evidence="12" key="3">
    <citation type="submission" date="2025-09" db="UniProtKB">
        <authorList>
            <consortium name="Ensembl"/>
        </authorList>
    </citation>
    <scope>IDENTIFICATION</scope>
</reference>
<dbReference type="InParanoid" id="I3KV90"/>
<dbReference type="InterPro" id="IPR013783">
    <property type="entry name" value="Ig-like_fold"/>
</dbReference>
<comment type="subcellular location">
    <subcellularLocation>
        <location evidence="1">Cell membrane</location>
    </subcellularLocation>
</comment>
<feature type="domain" description="Ig-like" evidence="11">
    <location>
        <begin position="131"/>
        <end position="248"/>
    </location>
</feature>
<dbReference type="Proteomes" id="UP000005207">
    <property type="component" value="Linkage group LG2"/>
</dbReference>
<dbReference type="Pfam" id="PF07686">
    <property type="entry name" value="V-set"/>
    <property type="match status" value="1"/>
</dbReference>
<dbReference type="Ensembl" id="ENSONIT00000025057.2">
    <property type="protein sequence ID" value="ENSONIP00000025036.2"/>
    <property type="gene ID" value="ENSONIG00000019886.2"/>
</dbReference>
<keyword evidence="2" id="KW-1003">Cell membrane</keyword>
<evidence type="ECO:0000256" key="2">
    <source>
        <dbReference type="ARBA" id="ARBA00022475"/>
    </source>
</evidence>
<evidence type="ECO:0000259" key="11">
    <source>
        <dbReference type="PROSITE" id="PS50835"/>
    </source>
</evidence>
<evidence type="ECO:0000256" key="10">
    <source>
        <dbReference type="SAM" id="SignalP"/>
    </source>
</evidence>
<keyword evidence="9" id="KW-0812">Transmembrane</keyword>
<evidence type="ECO:0000256" key="4">
    <source>
        <dbReference type="ARBA" id="ARBA00022859"/>
    </source>
</evidence>
<evidence type="ECO:0000313" key="12">
    <source>
        <dbReference type="Ensembl" id="ENSONIP00000025036.2"/>
    </source>
</evidence>
<dbReference type="InterPro" id="IPR013106">
    <property type="entry name" value="Ig_V-set"/>
</dbReference>
<keyword evidence="6" id="KW-1015">Disulfide bond</keyword>
<dbReference type="OMA" id="ADKTRCG"/>
<accession>I3KV90</accession>
<dbReference type="PANTHER" id="PTHR19433">
    <property type="entry name" value="T-CELL RECEPTOR ALPHA CHAIN V REGION-RELATED"/>
    <property type="match status" value="1"/>
</dbReference>
<name>I3KV90_ORENI</name>
<dbReference type="InterPro" id="IPR003599">
    <property type="entry name" value="Ig_sub"/>
</dbReference>
<proteinExistence type="predicted"/>
<dbReference type="SMART" id="SM00409">
    <property type="entry name" value="IG"/>
    <property type="match status" value="2"/>
</dbReference>
<keyword evidence="3 10" id="KW-0732">Signal</keyword>
<evidence type="ECO:0000256" key="5">
    <source>
        <dbReference type="ARBA" id="ARBA00023136"/>
    </source>
</evidence>
<protein>
    <recommendedName>
        <fullName evidence="11">Ig-like domain-containing protein</fullName>
    </recommendedName>
</protein>